<reference evidence="8 9" key="1">
    <citation type="submission" date="2019-02" db="EMBL/GenBank/DDBJ databases">
        <title>Dyella amyloliquefaciens sp. nov., isolated from forest soil.</title>
        <authorList>
            <person name="Gao Z.-H."/>
            <person name="Qiu L.-H."/>
        </authorList>
    </citation>
    <scope>NUCLEOTIDE SEQUENCE [LARGE SCALE GENOMIC DNA]</scope>
    <source>
        <strain evidence="8 9">KACC 12747</strain>
    </source>
</reference>
<dbReference type="Gene3D" id="2.60.40.1090">
    <property type="entry name" value="Fimbrial-type adhesion domain"/>
    <property type="match status" value="1"/>
</dbReference>
<comment type="caution">
    <text evidence="8">The sequence shown here is derived from an EMBL/GenBank/DDBJ whole genome shotgun (WGS) entry which is preliminary data.</text>
</comment>
<name>A0A4R0YKR2_9GAMM</name>
<comment type="similarity">
    <text evidence="2">Belongs to the fimbrial protein family.</text>
</comment>
<dbReference type="PANTHER" id="PTHR33420">
    <property type="entry name" value="FIMBRIAL SUBUNIT ELFA-RELATED"/>
    <property type="match status" value="1"/>
</dbReference>
<gene>
    <name evidence="8" type="ORF">EZM97_35815</name>
</gene>
<keyword evidence="3 5" id="KW-0732">Signal</keyword>
<evidence type="ECO:0000256" key="3">
    <source>
        <dbReference type="ARBA" id="ARBA00022729"/>
    </source>
</evidence>
<evidence type="ECO:0000256" key="2">
    <source>
        <dbReference type="ARBA" id="ARBA00006671"/>
    </source>
</evidence>
<comment type="subcellular location">
    <subcellularLocation>
        <location evidence="1">Fimbrium</location>
    </subcellularLocation>
</comment>
<dbReference type="AlphaFoldDB" id="A0A4R0YKR2"/>
<dbReference type="InterPro" id="IPR054160">
    <property type="entry name" value="MrkD_recept-bd"/>
</dbReference>
<proteinExistence type="inferred from homology"/>
<dbReference type="Pfam" id="PF00419">
    <property type="entry name" value="Fimbrial"/>
    <property type="match status" value="1"/>
</dbReference>
<evidence type="ECO:0000259" key="7">
    <source>
        <dbReference type="Pfam" id="PF22003"/>
    </source>
</evidence>
<dbReference type="InterPro" id="IPR008966">
    <property type="entry name" value="Adhesion_dom_sf"/>
</dbReference>
<feature type="domain" description="Fimbrial-type adhesion" evidence="6">
    <location>
        <begin position="183"/>
        <end position="321"/>
    </location>
</feature>
<evidence type="ECO:0000256" key="1">
    <source>
        <dbReference type="ARBA" id="ARBA00004561"/>
    </source>
</evidence>
<evidence type="ECO:0000313" key="8">
    <source>
        <dbReference type="EMBL" id="TCI05889.1"/>
    </source>
</evidence>
<dbReference type="InterPro" id="IPR050263">
    <property type="entry name" value="Bact_Fimbrial_Adh_Pro"/>
</dbReference>
<dbReference type="SUPFAM" id="SSF49401">
    <property type="entry name" value="Bacterial adhesins"/>
    <property type="match status" value="1"/>
</dbReference>
<evidence type="ECO:0000313" key="9">
    <source>
        <dbReference type="Proteomes" id="UP000291822"/>
    </source>
</evidence>
<feature type="chain" id="PRO_5020274974" evidence="5">
    <location>
        <begin position="33"/>
        <end position="321"/>
    </location>
</feature>
<dbReference type="Pfam" id="PF22003">
    <property type="entry name" value="MrkDrd"/>
    <property type="match status" value="1"/>
</dbReference>
<evidence type="ECO:0000256" key="5">
    <source>
        <dbReference type="SAM" id="SignalP"/>
    </source>
</evidence>
<dbReference type="GO" id="GO:0009289">
    <property type="term" value="C:pilus"/>
    <property type="evidence" value="ECO:0007669"/>
    <property type="project" value="UniProtKB-SubCell"/>
</dbReference>
<feature type="domain" description="MrkD-like receptor binding" evidence="7">
    <location>
        <begin position="53"/>
        <end position="167"/>
    </location>
</feature>
<sequence length="321" mass="33011">MHESFCLRCFLRAFGLMLLLMAASLLPRFAHASCSIDKGYSWSPVYYSPPASIYVPASAPVGTVLWASGQVSPANPPSVTCTNGTTRGGIKNYISSQPTSGATIFPTNVPGLGYRLAHGNGTTYMPANNADTITGGTYDFSVATELQLVVTGPIANGAVLAAGQLGAWMFQGADPIQIFITQNQTVLKGPACTAVTEPTNVQMPTVYTAMFGAKGSTAGATGFNLILNCQAGVQLSVQLDTTTPLAGVVGGITSTGTATGVGVQVTDPTGTSAVTFGTPVSKGITTTQTIVPYGVRYYQTGTARPSGGSVKATATYTLTYQ</sequence>
<keyword evidence="4" id="KW-0281">Fimbrium</keyword>
<feature type="signal peptide" evidence="5">
    <location>
        <begin position="1"/>
        <end position="32"/>
    </location>
</feature>
<evidence type="ECO:0000256" key="4">
    <source>
        <dbReference type="ARBA" id="ARBA00023263"/>
    </source>
</evidence>
<organism evidence="8 9">
    <name type="scientific">Dyella soli</name>
    <dbReference type="NCBI Taxonomy" id="522319"/>
    <lineage>
        <taxon>Bacteria</taxon>
        <taxon>Pseudomonadati</taxon>
        <taxon>Pseudomonadota</taxon>
        <taxon>Gammaproteobacteria</taxon>
        <taxon>Lysobacterales</taxon>
        <taxon>Rhodanobacteraceae</taxon>
        <taxon>Dyella</taxon>
    </lineage>
</organism>
<dbReference type="PANTHER" id="PTHR33420:SF3">
    <property type="entry name" value="FIMBRIAL SUBUNIT ELFA"/>
    <property type="match status" value="1"/>
</dbReference>
<dbReference type="Gene3D" id="2.60.40.3310">
    <property type="match status" value="1"/>
</dbReference>
<dbReference type="InterPro" id="IPR036937">
    <property type="entry name" value="Adhesion_dom_fimbrial_sf"/>
</dbReference>
<evidence type="ECO:0000259" key="6">
    <source>
        <dbReference type="Pfam" id="PF00419"/>
    </source>
</evidence>
<keyword evidence="9" id="KW-1185">Reference proteome</keyword>
<dbReference type="InterPro" id="IPR000259">
    <property type="entry name" value="Adhesion_dom_fimbrial"/>
</dbReference>
<protein>
    <submittedName>
        <fullName evidence="8">Uncharacterized protein</fullName>
    </submittedName>
</protein>
<dbReference type="Proteomes" id="UP000291822">
    <property type="component" value="Unassembled WGS sequence"/>
</dbReference>
<dbReference type="RefSeq" id="WP_131152708.1">
    <property type="nucleotide sequence ID" value="NZ_SJTG01000008.1"/>
</dbReference>
<dbReference type="GO" id="GO:0043709">
    <property type="term" value="P:cell adhesion involved in single-species biofilm formation"/>
    <property type="evidence" value="ECO:0007669"/>
    <property type="project" value="TreeGrafter"/>
</dbReference>
<dbReference type="EMBL" id="SJTG01000008">
    <property type="protein sequence ID" value="TCI05889.1"/>
    <property type="molecule type" value="Genomic_DNA"/>
</dbReference>
<accession>A0A4R0YKR2</accession>